<proteinExistence type="predicted"/>
<feature type="region of interest" description="Disordered" evidence="1">
    <location>
        <begin position="32"/>
        <end position="80"/>
    </location>
</feature>
<dbReference type="AlphaFoldDB" id="A0A8K0P7B3"/>
<accession>A0A8K0P7B3</accession>
<dbReference type="EMBL" id="KZ308719">
    <property type="protein sequence ID" value="KAG8233464.1"/>
    <property type="molecule type" value="Genomic_DNA"/>
</dbReference>
<protein>
    <submittedName>
        <fullName evidence="2">Uncharacterized protein</fullName>
    </submittedName>
</protein>
<comment type="caution">
    <text evidence="2">The sequence shown here is derived from an EMBL/GenBank/DDBJ whole genome shotgun (WGS) entry which is preliminary data.</text>
</comment>
<evidence type="ECO:0000313" key="3">
    <source>
        <dbReference type="Proteomes" id="UP000792457"/>
    </source>
</evidence>
<feature type="non-terminal residue" evidence="2">
    <location>
        <position position="131"/>
    </location>
</feature>
<gene>
    <name evidence="2" type="ORF">J437_LFUL013751</name>
</gene>
<dbReference type="Proteomes" id="UP000792457">
    <property type="component" value="Unassembled WGS sequence"/>
</dbReference>
<reference evidence="2" key="1">
    <citation type="submission" date="2013-04" db="EMBL/GenBank/DDBJ databases">
        <authorList>
            <person name="Qu J."/>
            <person name="Murali S.C."/>
            <person name="Bandaranaike D."/>
            <person name="Bellair M."/>
            <person name="Blankenburg K."/>
            <person name="Chao H."/>
            <person name="Dinh H."/>
            <person name="Doddapaneni H."/>
            <person name="Downs B."/>
            <person name="Dugan-Rocha S."/>
            <person name="Elkadiri S."/>
            <person name="Gnanaolivu R.D."/>
            <person name="Hernandez B."/>
            <person name="Javaid M."/>
            <person name="Jayaseelan J.C."/>
            <person name="Lee S."/>
            <person name="Li M."/>
            <person name="Ming W."/>
            <person name="Munidasa M."/>
            <person name="Muniz J."/>
            <person name="Nguyen L."/>
            <person name="Ongeri F."/>
            <person name="Osuji N."/>
            <person name="Pu L.-L."/>
            <person name="Puazo M."/>
            <person name="Qu C."/>
            <person name="Quiroz J."/>
            <person name="Raj R."/>
            <person name="Weissenberger G."/>
            <person name="Xin Y."/>
            <person name="Zou X."/>
            <person name="Han Y."/>
            <person name="Richards S."/>
            <person name="Worley K."/>
            <person name="Muzny D."/>
            <person name="Gibbs R."/>
        </authorList>
    </citation>
    <scope>NUCLEOTIDE SEQUENCE</scope>
    <source>
        <strain evidence="2">Sampled in the wild</strain>
    </source>
</reference>
<name>A0A8K0P7B3_LADFU</name>
<evidence type="ECO:0000256" key="1">
    <source>
        <dbReference type="SAM" id="MobiDB-lite"/>
    </source>
</evidence>
<reference evidence="2" key="2">
    <citation type="submission" date="2017-10" db="EMBL/GenBank/DDBJ databases">
        <title>Ladona fulva Genome sequencing and assembly.</title>
        <authorList>
            <person name="Murali S."/>
            <person name="Richards S."/>
            <person name="Bandaranaike D."/>
            <person name="Bellair M."/>
            <person name="Blankenburg K."/>
            <person name="Chao H."/>
            <person name="Dinh H."/>
            <person name="Doddapaneni H."/>
            <person name="Dugan-Rocha S."/>
            <person name="Elkadiri S."/>
            <person name="Gnanaolivu R."/>
            <person name="Hernandez B."/>
            <person name="Skinner E."/>
            <person name="Javaid M."/>
            <person name="Lee S."/>
            <person name="Li M."/>
            <person name="Ming W."/>
            <person name="Munidasa M."/>
            <person name="Muniz J."/>
            <person name="Nguyen L."/>
            <person name="Hughes D."/>
            <person name="Osuji N."/>
            <person name="Pu L.-L."/>
            <person name="Puazo M."/>
            <person name="Qu C."/>
            <person name="Quiroz J."/>
            <person name="Raj R."/>
            <person name="Weissenberger G."/>
            <person name="Xin Y."/>
            <person name="Zou X."/>
            <person name="Han Y."/>
            <person name="Worley K."/>
            <person name="Muzny D."/>
            <person name="Gibbs R."/>
        </authorList>
    </citation>
    <scope>NUCLEOTIDE SEQUENCE</scope>
    <source>
        <strain evidence="2">Sampled in the wild</strain>
    </source>
</reference>
<evidence type="ECO:0000313" key="2">
    <source>
        <dbReference type="EMBL" id="KAG8233464.1"/>
    </source>
</evidence>
<sequence>YPVSSVQRSKYQTSVRFTWNLDTGRYHVVDADELKEVPETEGSGGAARDSSDTSESEVWSDSGAESVKNNSEGPRWHPARADSLSLRHLIPSPLSQPGVRTLSNQSELRGISLKRILDVDNLVALVFEENY</sequence>
<organism evidence="2 3">
    <name type="scientific">Ladona fulva</name>
    <name type="common">Scarce chaser dragonfly</name>
    <name type="synonym">Libellula fulva</name>
    <dbReference type="NCBI Taxonomy" id="123851"/>
    <lineage>
        <taxon>Eukaryota</taxon>
        <taxon>Metazoa</taxon>
        <taxon>Ecdysozoa</taxon>
        <taxon>Arthropoda</taxon>
        <taxon>Hexapoda</taxon>
        <taxon>Insecta</taxon>
        <taxon>Pterygota</taxon>
        <taxon>Palaeoptera</taxon>
        <taxon>Odonata</taxon>
        <taxon>Epiprocta</taxon>
        <taxon>Anisoptera</taxon>
        <taxon>Libelluloidea</taxon>
        <taxon>Libellulidae</taxon>
        <taxon>Ladona</taxon>
    </lineage>
</organism>
<keyword evidence="3" id="KW-1185">Reference proteome</keyword>